<dbReference type="RefSeq" id="XP_039139390.1">
    <property type="nucleotide sequence ID" value="XM_039283456.1"/>
</dbReference>
<name>A0AB40CHR8_DIOCR</name>
<feature type="compositionally biased region" description="Pro residues" evidence="1">
    <location>
        <begin position="79"/>
        <end position="88"/>
    </location>
</feature>
<feature type="region of interest" description="Disordered" evidence="1">
    <location>
        <begin position="183"/>
        <end position="211"/>
    </location>
</feature>
<dbReference type="GO" id="GO:1900150">
    <property type="term" value="P:regulation of defense response to fungus"/>
    <property type="evidence" value="ECO:0007669"/>
    <property type="project" value="InterPro"/>
</dbReference>
<dbReference type="GO" id="GO:0046872">
    <property type="term" value="F:metal ion binding"/>
    <property type="evidence" value="ECO:0007669"/>
    <property type="project" value="InterPro"/>
</dbReference>
<dbReference type="SUPFAM" id="SSF55008">
    <property type="entry name" value="HMA, heavy metal-associated domain"/>
    <property type="match status" value="1"/>
</dbReference>
<feature type="compositionally biased region" description="Basic and acidic residues" evidence="1">
    <location>
        <begin position="185"/>
        <end position="209"/>
    </location>
</feature>
<accession>A0AB40CHR8</accession>
<dbReference type="InterPro" id="IPR044169">
    <property type="entry name" value="PI21"/>
</dbReference>
<reference evidence="3" key="1">
    <citation type="submission" date="2025-08" db="UniProtKB">
        <authorList>
            <consortium name="RefSeq"/>
        </authorList>
    </citation>
    <scope>IDENTIFICATION</scope>
</reference>
<evidence type="ECO:0000313" key="3">
    <source>
        <dbReference type="RefSeq" id="XP_039139390.1"/>
    </source>
</evidence>
<dbReference type="PANTHER" id="PTHR47488:SF7">
    <property type="entry name" value="HEAVY METAL TRANSPORT_DETOXIFICATION SUPERFAMILY PROTEIN"/>
    <property type="match status" value="1"/>
</dbReference>
<dbReference type="Gene3D" id="3.30.70.100">
    <property type="match status" value="1"/>
</dbReference>
<proteinExistence type="predicted"/>
<dbReference type="Proteomes" id="UP001515500">
    <property type="component" value="Chromosome 15"/>
</dbReference>
<dbReference type="AlphaFoldDB" id="A0AB40CHR8"/>
<feature type="region of interest" description="Disordered" evidence="1">
    <location>
        <begin position="78"/>
        <end position="101"/>
    </location>
</feature>
<evidence type="ECO:0000313" key="2">
    <source>
        <dbReference type="Proteomes" id="UP001515500"/>
    </source>
</evidence>
<evidence type="ECO:0000256" key="1">
    <source>
        <dbReference type="SAM" id="MobiDB-lite"/>
    </source>
</evidence>
<organism evidence="2 3">
    <name type="scientific">Dioscorea cayennensis subsp. rotundata</name>
    <name type="common">White Guinea yam</name>
    <name type="synonym">Dioscorea rotundata</name>
    <dbReference type="NCBI Taxonomy" id="55577"/>
    <lineage>
        <taxon>Eukaryota</taxon>
        <taxon>Viridiplantae</taxon>
        <taxon>Streptophyta</taxon>
        <taxon>Embryophyta</taxon>
        <taxon>Tracheophyta</taxon>
        <taxon>Spermatophyta</taxon>
        <taxon>Magnoliopsida</taxon>
        <taxon>Liliopsida</taxon>
        <taxon>Dioscoreales</taxon>
        <taxon>Dioscoreaceae</taxon>
        <taxon>Dioscorea</taxon>
    </lineage>
</organism>
<dbReference type="GeneID" id="120276764"/>
<protein>
    <submittedName>
        <fullName evidence="3">Protein PYRICULARIA ORYZAE RESISTANCE 21-like</fullName>
    </submittedName>
</protein>
<dbReference type="PANTHER" id="PTHR47488">
    <property type="entry name" value="HEAVY METAL TRANSPORT/DETOXIFICATION SUPERFAMILY PROTEIN"/>
    <property type="match status" value="1"/>
</dbReference>
<gene>
    <name evidence="3" type="primary">LOC120276764</name>
</gene>
<sequence length="287" mass="31542">MAQKAEKISTLILEVDLCCCKCHRKIKKILCELKDQENIKDINFDVMNNKVTISGPFDPDTLTRTLYCKACKIIKNITTPPPPTPKPTPKPDPKPTKPELPPGPPCCAKPTFEWLYGVLKCGSCGMVYAWTNQCQPPSDKKCHPTPDNKLCLPGPGCCKGMKCSSSCSTCGSGTNYQCLPPPATKKTDDKPKKSDDDHHKKKEEKDTKPVLDPSCKPVCRPEPVCCPRPCYVGMYGGTMCASCGMKCPWINHPVSVPQPHHVYGGGYGEPKPCYFICEDSTPLCSIM</sequence>
<dbReference type="InterPro" id="IPR036163">
    <property type="entry name" value="HMA_dom_sf"/>
</dbReference>
<keyword evidence="2" id="KW-1185">Reference proteome</keyword>